<evidence type="ECO:0000313" key="1">
    <source>
        <dbReference type="EMBL" id="GID59308.1"/>
    </source>
</evidence>
<evidence type="ECO:0000313" key="2">
    <source>
        <dbReference type="Proteomes" id="UP000612282"/>
    </source>
</evidence>
<dbReference type="EMBL" id="BOMG01000096">
    <property type="protein sequence ID" value="GID59308.1"/>
    <property type="molecule type" value="Genomic_DNA"/>
</dbReference>
<dbReference type="Pfam" id="PF20062">
    <property type="entry name" value="DUF6461"/>
    <property type="match status" value="1"/>
</dbReference>
<dbReference type="RefSeq" id="WP_203805292.1">
    <property type="nucleotide sequence ID" value="NZ_BAAAQE010000117.1"/>
</dbReference>
<comment type="caution">
    <text evidence="1">The sequence shown here is derived from an EMBL/GenBank/DDBJ whole genome shotgun (WGS) entry which is preliminary data.</text>
</comment>
<dbReference type="Proteomes" id="UP000612282">
    <property type="component" value="Unassembled WGS sequence"/>
</dbReference>
<name>A0ABQ3XLC3_9ACTN</name>
<proteinExistence type="predicted"/>
<protein>
    <submittedName>
        <fullName evidence="1">Uncharacterized protein</fullName>
    </submittedName>
</protein>
<reference evidence="1 2" key="1">
    <citation type="submission" date="2021-01" db="EMBL/GenBank/DDBJ databases">
        <title>Whole genome shotgun sequence of Actinoplanes couchii NBRC 106145.</title>
        <authorList>
            <person name="Komaki H."/>
            <person name="Tamura T."/>
        </authorList>
    </citation>
    <scope>NUCLEOTIDE SEQUENCE [LARGE SCALE GENOMIC DNA]</scope>
    <source>
        <strain evidence="1 2">NBRC 106145</strain>
    </source>
</reference>
<sequence length="582" mass="60890">MIDELAAFAVAAMPGLIERIPAAPARLLGRIGAPEDPVSPAARWPSAVPVSPRFGPRGEEAAAVRALRSFGPMTTERLLGALELFLAGPEGAGWSSAPGLADGVSGPPPGGQIMVGTVRGGDQQSEAVEAAALLDRLYPGAADRTAALTQAVAGDPAVAALLTAMPDGADEAALAARHGAVHLALAITVAGSVIEQVGPFPIIDRVPATVGLATGVAALLLRDLPMPREYAAAFLAKIRAEYLFPRHSHTQAAVAGHRFALTENGTCPDADFSGNGLAAAVDGGVVIRTGVGEGSVRVEAVVLAEAPAEVEEHWPDVVEVSWHAETGLASLREATGRAGPTPPWPGDYRVRVHARGRDDGDAAYESYRLVVWAAPAAPPIVHRSFDRLGHRLRGEPEPVRAVPPQHAYRWVQRTALTVAATVTVVTGTPFAEVLRAFGADPDQPEPFDRTEMEPDWITALDTGDAVVVVEFNGYYGSRAPVLQAASGRGRAASMFWNVNAVTRLSFAERGELLAGFEPMGGESAPPKVAECLAGIDFGELGDRTEKGLVAVERFTGHVFTADELAAIEAAGSGYRVKQEKQR</sequence>
<accession>A0ABQ3XLC3</accession>
<dbReference type="InterPro" id="IPR045592">
    <property type="entry name" value="DUF6461"/>
</dbReference>
<gene>
    <name evidence="1" type="ORF">Aco03nite_077120</name>
</gene>
<keyword evidence="2" id="KW-1185">Reference proteome</keyword>
<organism evidence="1 2">
    <name type="scientific">Actinoplanes couchii</name>
    <dbReference type="NCBI Taxonomy" id="403638"/>
    <lineage>
        <taxon>Bacteria</taxon>
        <taxon>Bacillati</taxon>
        <taxon>Actinomycetota</taxon>
        <taxon>Actinomycetes</taxon>
        <taxon>Micromonosporales</taxon>
        <taxon>Micromonosporaceae</taxon>
        <taxon>Actinoplanes</taxon>
    </lineage>
</organism>